<protein>
    <recommendedName>
        <fullName evidence="4">Reverse transcriptase domain-containing protein</fullName>
    </recommendedName>
</protein>
<keyword evidence="1" id="KW-0732">Signal</keyword>
<organism evidence="2 3">
    <name type="scientific">Aphis craccivora</name>
    <name type="common">Cowpea aphid</name>
    <dbReference type="NCBI Taxonomy" id="307492"/>
    <lineage>
        <taxon>Eukaryota</taxon>
        <taxon>Metazoa</taxon>
        <taxon>Ecdysozoa</taxon>
        <taxon>Arthropoda</taxon>
        <taxon>Hexapoda</taxon>
        <taxon>Insecta</taxon>
        <taxon>Pterygota</taxon>
        <taxon>Neoptera</taxon>
        <taxon>Paraneoptera</taxon>
        <taxon>Hemiptera</taxon>
        <taxon>Sternorrhyncha</taxon>
        <taxon>Aphidomorpha</taxon>
        <taxon>Aphidoidea</taxon>
        <taxon>Aphididae</taxon>
        <taxon>Aphidini</taxon>
        <taxon>Aphis</taxon>
        <taxon>Aphis</taxon>
    </lineage>
</organism>
<feature type="signal peptide" evidence="1">
    <location>
        <begin position="1"/>
        <end position="25"/>
    </location>
</feature>
<reference evidence="2 3" key="1">
    <citation type="submission" date="2019-08" db="EMBL/GenBank/DDBJ databases">
        <title>Whole genome of Aphis craccivora.</title>
        <authorList>
            <person name="Voronova N.V."/>
            <person name="Shulinski R.S."/>
            <person name="Bandarenka Y.V."/>
            <person name="Zhorov D.G."/>
            <person name="Warner D."/>
        </authorList>
    </citation>
    <scope>NUCLEOTIDE SEQUENCE [LARGE SCALE GENOMIC DNA]</scope>
    <source>
        <strain evidence="2">180601</strain>
        <tissue evidence="2">Whole Body</tissue>
    </source>
</reference>
<dbReference type="EMBL" id="VUJU01003193">
    <property type="protein sequence ID" value="KAF0758812.1"/>
    <property type="molecule type" value="Genomic_DNA"/>
</dbReference>
<accession>A0A6G0YMJ6</accession>
<comment type="caution">
    <text evidence="2">The sequence shown here is derived from an EMBL/GenBank/DDBJ whole genome shotgun (WGS) entry which is preliminary data.</text>
</comment>
<keyword evidence="3" id="KW-1185">Reference proteome</keyword>
<name>A0A6G0YMJ6_APHCR</name>
<dbReference type="Proteomes" id="UP000478052">
    <property type="component" value="Unassembled WGS sequence"/>
</dbReference>
<evidence type="ECO:0000313" key="2">
    <source>
        <dbReference type="EMBL" id="KAF0758812.1"/>
    </source>
</evidence>
<sequence>MIVNKWHRAAFSLISLILALTYSAAEYGAQVWCNSAHVKKIDTQLHSVMRVISGTVKSTLLQWLPVLINIAPPDLRRKQKLNNNIKKAGDRRNSLLVEKLEDIPTLRLKSRKPLWKTAKDLIRSGFETKKRWFDEWTNPTISIKNKNLVLDPNQGVVGMGLPRHEWSVLNRLRTGHGRCADMMFKWRLQGSSACNCSNDRQTINHILKECQLRKFHQGIKGIHVITP</sequence>
<dbReference type="AlphaFoldDB" id="A0A6G0YMJ6"/>
<proteinExistence type="predicted"/>
<feature type="chain" id="PRO_5026200396" description="Reverse transcriptase domain-containing protein" evidence="1">
    <location>
        <begin position="26"/>
        <end position="227"/>
    </location>
</feature>
<dbReference type="OrthoDB" id="6577684at2759"/>
<evidence type="ECO:0000313" key="3">
    <source>
        <dbReference type="Proteomes" id="UP000478052"/>
    </source>
</evidence>
<gene>
    <name evidence="2" type="ORF">FWK35_00015717</name>
</gene>
<evidence type="ECO:0008006" key="4">
    <source>
        <dbReference type="Google" id="ProtNLM"/>
    </source>
</evidence>
<evidence type="ECO:0000256" key="1">
    <source>
        <dbReference type="SAM" id="SignalP"/>
    </source>
</evidence>